<sequence>MQEGTGQSSGFLIGLYSLTPNKTPSFTSTSSNTGRDIATSEDGGQLPTTAEFSSIVEEKMLKLWSESKDACPLDRNSRKLNVLMFTKTMYEARDNPLISFRLPGELRMSSDVRPVHNLHSQGRQQLQINILAACFLSVFFFTHSFPLSSLEIKYKQRGKTDTQSVQPWETTTLN</sequence>
<keyword evidence="4" id="KW-1185">Reference proteome</keyword>
<evidence type="ECO:0000256" key="2">
    <source>
        <dbReference type="SAM" id="Phobius"/>
    </source>
</evidence>
<keyword evidence="2" id="KW-0812">Transmembrane</keyword>
<gene>
    <name evidence="3" type="ORF">ElyMa_005475600</name>
</gene>
<name>A0AAV4EPZ9_9GAST</name>
<dbReference type="Proteomes" id="UP000762676">
    <property type="component" value="Unassembled WGS sequence"/>
</dbReference>
<reference evidence="3 4" key="1">
    <citation type="journal article" date="2021" name="Elife">
        <title>Chloroplast acquisition without the gene transfer in kleptoplastic sea slugs, Plakobranchus ocellatus.</title>
        <authorList>
            <person name="Maeda T."/>
            <person name="Takahashi S."/>
            <person name="Yoshida T."/>
            <person name="Shimamura S."/>
            <person name="Takaki Y."/>
            <person name="Nagai Y."/>
            <person name="Toyoda A."/>
            <person name="Suzuki Y."/>
            <person name="Arimoto A."/>
            <person name="Ishii H."/>
            <person name="Satoh N."/>
            <person name="Nishiyama T."/>
            <person name="Hasebe M."/>
            <person name="Maruyama T."/>
            <person name="Minagawa J."/>
            <person name="Obokata J."/>
            <person name="Shigenobu S."/>
        </authorList>
    </citation>
    <scope>NUCLEOTIDE SEQUENCE [LARGE SCALE GENOMIC DNA]</scope>
</reference>
<dbReference type="AlphaFoldDB" id="A0AAV4EPZ9"/>
<comment type="caution">
    <text evidence="3">The sequence shown here is derived from an EMBL/GenBank/DDBJ whole genome shotgun (WGS) entry which is preliminary data.</text>
</comment>
<organism evidence="3 4">
    <name type="scientific">Elysia marginata</name>
    <dbReference type="NCBI Taxonomy" id="1093978"/>
    <lineage>
        <taxon>Eukaryota</taxon>
        <taxon>Metazoa</taxon>
        <taxon>Spiralia</taxon>
        <taxon>Lophotrochozoa</taxon>
        <taxon>Mollusca</taxon>
        <taxon>Gastropoda</taxon>
        <taxon>Heterobranchia</taxon>
        <taxon>Euthyneura</taxon>
        <taxon>Panpulmonata</taxon>
        <taxon>Sacoglossa</taxon>
        <taxon>Placobranchoidea</taxon>
        <taxon>Plakobranchidae</taxon>
        <taxon>Elysia</taxon>
    </lineage>
</organism>
<proteinExistence type="predicted"/>
<accession>A0AAV4EPZ9</accession>
<dbReference type="EMBL" id="BMAT01010900">
    <property type="protein sequence ID" value="GFR63102.1"/>
    <property type="molecule type" value="Genomic_DNA"/>
</dbReference>
<evidence type="ECO:0000313" key="3">
    <source>
        <dbReference type="EMBL" id="GFR63102.1"/>
    </source>
</evidence>
<feature type="region of interest" description="Disordered" evidence="1">
    <location>
        <begin position="24"/>
        <end position="46"/>
    </location>
</feature>
<feature type="transmembrane region" description="Helical" evidence="2">
    <location>
        <begin position="126"/>
        <end position="147"/>
    </location>
</feature>
<protein>
    <submittedName>
        <fullName evidence="3">Uncharacterized protein</fullName>
    </submittedName>
</protein>
<keyword evidence="2" id="KW-1133">Transmembrane helix</keyword>
<evidence type="ECO:0000256" key="1">
    <source>
        <dbReference type="SAM" id="MobiDB-lite"/>
    </source>
</evidence>
<feature type="compositionally biased region" description="Polar residues" evidence="1">
    <location>
        <begin position="24"/>
        <end position="34"/>
    </location>
</feature>
<keyword evidence="2" id="KW-0472">Membrane</keyword>
<evidence type="ECO:0000313" key="4">
    <source>
        <dbReference type="Proteomes" id="UP000762676"/>
    </source>
</evidence>